<sequence>MDLKFSFAPKFELKNIKQGIPSLRVLEFEPKNGSLKSYVPGGYFFIRIKGADITTEGHPFSASSPKTSEYSNSFEFMIKKAGDWTGSLQNVNIGGVATLEGLYGNFFPNEVQESKDPFVL</sequence>
<dbReference type="PROSITE" id="PS51384">
    <property type="entry name" value="FAD_FR"/>
    <property type="match status" value="1"/>
</dbReference>
<evidence type="ECO:0000259" key="1">
    <source>
        <dbReference type="PROSITE" id="PS51384"/>
    </source>
</evidence>
<dbReference type="InterPro" id="IPR013112">
    <property type="entry name" value="FAD-bd_8"/>
</dbReference>
<organism evidence="2 3">
    <name type="scientific">Ruoffia halotolerans</name>
    <dbReference type="NCBI Taxonomy" id="2748684"/>
    <lineage>
        <taxon>Bacteria</taxon>
        <taxon>Bacillati</taxon>
        <taxon>Bacillota</taxon>
        <taxon>Bacilli</taxon>
        <taxon>Lactobacillales</taxon>
        <taxon>Aerococcaceae</taxon>
        <taxon>Ruoffia</taxon>
    </lineage>
</organism>
<dbReference type="Proteomes" id="UP000571018">
    <property type="component" value="Unassembled WGS sequence"/>
</dbReference>
<dbReference type="SUPFAM" id="SSF63380">
    <property type="entry name" value="Riboflavin synthase domain-like"/>
    <property type="match status" value="1"/>
</dbReference>
<evidence type="ECO:0000313" key="2">
    <source>
        <dbReference type="EMBL" id="MBA5729986.1"/>
    </source>
</evidence>
<dbReference type="EMBL" id="JACAOA010000030">
    <property type="protein sequence ID" value="MBA5729986.1"/>
    <property type="molecule type" value="Genomic_DNA"/>
</dbReference>
<feature type="domain" description="FAD-binding FR-type" evidence="1">
    <location>
        <begin position="3"/>
        <end position="109"/>
    </location>
</feature>
<dbReference type="Pfam" id="PF08022">
    <property type="entry name" value="FAD_binding_8"/>
    <property type="match status" value="1"/>
</dbReference>
<name>A0A839A6S4_9LACT</name>
<proteinExistence type="predicted"/>
<dbReference type="GO" id="GO:0016491">
    <property type="term" value="F:oxidoreductase activity"/>
    <property type="evidence" value="ECO:0007669"/>
    <property type="project" value="InterPro"/>
</dbReference>
<evidence type="ECO:0000313" key="3">
    <source>
        <dbReference type="Proteomes" id="UP000571018"/>
    </source>
</evidence>
<dbReference type="RefSeq" id="WP_218931647.1">
    <property type="nucleotide sequence ID" value="NZ_JACAOA010000030.1"/>
</dbReference>
<accession>A0A839A6S4</accession>
<dbReference type="InterPro" id="IPR017927">
    <property type="entry name" value="FAD-bd_FR_type"/>
</dbReference>
<keyword evidence="3" id="KW-1185">Reference proteome</keyword>
<gene>
    <name evidence="2" type="ORF">HW423_09335</name>
</gene>
<dbReference type="AlphaFoldDB" id="A0A839A6S4"/>
<dbReference type="InterPro" id="IPR017938">
    <property type="entry name" value="Riboflavin_synthase-like_b-brl"/>
</dbReference>
<protein>
    <recommendedName>
        <fullName evidence="1">FAD-binding FR-type domain-containing protein</fullName>
    </recommendedName>
</protein>
<reference evidence="2 3" key="1">
    <citation type="submission" date="2020-06" db="EMBL/GenBank/DDBJ databases">
        <title>Reclassification of Facklamia ignava, Facklamia soureckii and Facklami tabacinasalis as Falseniella iganva gen. nov., comb. nov., Hutsoniella ignava gen. nov., comb. nov., and Ruoffia tabacinasalis gen. nov., comb. nov and description of Ruoffia haltotolerans sp. nov., isolated from hypersaline Inland Sea of Qatar.</title>
        <authorList>
            <person name="Fotedar R."/>
            <person name="Sankaranarayanan K."/>
            <person name="Lawson P."/>
            <person name="Caldwell M."/>
            <person name="Zeyara A."/>
            <person name="Al Malki A."/>
            <person name="Ali M."/>
        </authorList>
    </citation>
    <scope>NUCLEOTIDE SEQUENCE [LARGE SCALE GENOMIC DNA]</scope>
    <source>
        <strain evidence="2 3">INB8</strain>
    </source>
</reference>
<dbReference type="Gene3D" id="2.40.30.10">
    <property type="entry name" value="Translation factors"/>
    <property type="match status" value="1"/>
</dbReference>
<comment type="caution">
    <text evidence="2">The sequence shown here is derived from an EMBL/GenBank/DDBJ whole genome shotgun (WGS) entry which is preliminary data.</text>
</comment>